<dbReference type="SUPFAM" id="SSF50800">
    <property type="entry name" value="PK beta-barrel domain-like"/>
    <property type="match status" value="1"/>
</dbReference>
<reference evidence="17 18" key="1">
    <citation type="submission" date="2023-01" db="EMBL/GenBank/DDBJ databases">
        <title>Cultivation and genomic characterization of new, ubiquitous marine nitrite-oxidizing bacteria from the Nitrospirales.</title>
        <authorList>
            <person name="Mueller A.J."/>
            <person name="Daebeler A."/>
            <person name="Herbold C.W."/>
            <person name="Kirkegaard R.H."/>
            <person name="Daims H."/>
        </authorList>
    </citation>
    <scope>NUCLEOTIDE SEQUENCE [LARGE SCALE GENOMIC DNA]</scope>
    <source>
        <strain evidence="17 18">VA</strain>
    </source>
</reference>
<evidence type="ECO:0000313" key="18">
    <source>
        <dbReference type="Proteomes" id="UP001302719"/>
    </source>
</evidence>
<evidence type="ECO:0000256" key="2">
    <source>
        <dbReference type="ARBA" id="ARBA00004997"/>
    </source>
</evidence>
<gene>
    <name evidence="17" type="primary">pyk</name>
    <name evidence="17" type="ORF">PP769_05120</name>
</gene>
<dbReference type="Gene3D" id="3.40.1380.20">
    <property type="entry name" value="Pyruvate kinase, C-terminal domain"/>
    <property type="match status" value="1"/>
</dbReference>
<dbReference type="SUPFAM" id="SSF51621">
    <property type="entry name" value="Phosphoenolpyruvate/pyruvate domain"/>
    <property type="match status" value="1"/>
</dbReference>
<dbReference type="InterPro" id="IPR015793">
    <property type="entry name" value="Pyrv_Knase_brl"/>
</dbReference>
<dbReference type="GO" id="GO:0005524">
    <property type="term" value="F:ATP binding"/>
    <property type="evidence" value="ECO:0007669"/>
    <property type="project" value="UniProtKB-KW"/>
</dbReference>
<dbReference type="GO" id="GO:0030955">
    <property type="term" value="F:potassium ion binding"/>
    <property type="evidence" value="ECO:0007669"/>
    <property type="project" value="UniProtKB-UniRule"/>
</dbReference>
<keyword evidence="12 17" id="KW-0670">Pyruvate</keyword>
<dbReference type="GO" id="GO:0016301">
    <property type="term" value="F:kinase activity"/>
    <property type="evidence" value="ECO:0007669"/>
    <property type="project" value="UniProtKB-KW"/>
</dbReference>
<keyword evidence="10 14" id="KW-0460">Magnesium</keyword>
<comment type="cofactor">
    <cofactor evidence="1">
        <name>K(+)</name>
        <dbReference type="ChEBI" id="CHEBI:29103"/>
    </cofactor>
</comment>
<evidence type="ECO:0000259" key="15">
    <source>
        <dbReference type="Pfam" id="PF00224"/>
    </source>
</evidence>
<name>A0AA96GD69_9BACT</name>
<dbReference type="NCBIfam" id="TIGR01064">
    <property type="entry name" value="pyruv_kin"/>
    <property type="match status" value="1"/>
</dbReference>
<feature type="domain" description="Pyruvate kinase barrel" evidence="15">
    <location>
        <begin position="1"/>
        <end position="327"/>
    </location>
</feature>
<keyword evidence="6" id="KW-0479">Metal-binding</keyword>
<dbReference type="InterPro" id="IPR040442">
    <property type="entry name" value="Pyrv_kinase-like_dom_sf"/>
</dbReference>
<evidence type="ECO:0000256" key="11">
    <source>
        <dbReference type="ARBA" id="ARBA00023152"/>
    </source>
</evidence>
<evidence type="ECO:0000259" key="16">
    <source>
        <dbReference type="Pfam" id="PF02887"/>
    </source>
</evidence>
<comment type="pathway">
    <text evidence="2 14">Carbohydrate degradation; glycolysis; pyruvate from D-glyceraldehyde 3-phosphate: step 5/5.</text>
</comment>
<dbReference type="SUPFAM" id="SSF52935">
    <property type="entry name" value="PK C-terminal domain-like"/>
    <property type="match status" value="1"/>
</dbReference>
<keyword evidence="9" id="KW-0067">ATP-binding</keyword>
<evidence type="ECO:0000256" key="7">
    <source>
        <dbReference type="ARBA" id="ARBA00022741"/>
    </source>
</evidence>
<dbReference type="Pfam" id="PF00224">
    <property type="entry name" value="PK"/>
    <property type="match status" value="1"/>
</dbReference>
<dbReference type="KEGG" id="nall:PP769_05120"/>
<dbReference type="InterPro" id="IPR015813">
    <property type="entry name" value="Pyrv/PenolPyrv_kinase-like_dom"/>
</dbReference>
<dbReference type="EMBL" id="CP116967">
    <property type="protein sequence ID" value="WNM59147.1"/>
    <property type="molecule type" value="Genomic_DNA"/>
</dbReference>
<dbReference type="FunFam" id="2.40.33.10:FF:000001">
    <property type="entry name" value="Pyruvate kinase"/>
    <property type="match status" value="1"/>
</dbReference>
<dbReference type="RefSeq" id="WP_312645835.1">
    <property type="nucleotide sequence ID" value="NZ_CP116967.1"/>
</dbReference>
<dbReference type="Pfam" id="PF02887">
    <property type="entry name" value="PK_C"/>
    <property type="match status" value="1"/>
</dbReference>
<evidence type="ECO:0000256" key="14">
    <source>
        <dbReference type="RuleBase" id="RU000504"/>
    </source>
</evidence>
<protein>
    <recommendedName>
        <fullName evidence="4 13">Pyruvate kinase</fullName>
        <ecNumber evidence="4 13">2.7.1.40</ecNumber>
    </recommendedName>
</protein>
<dbReference type="GO" id="GO:0000287">
    <property type="term" value="F:magnesium ion binding"/>
    <property type="evidence" value="ECO:0007669"/>
    <property type="project" value="UniProtKB-UniRule"/>
</dbReference>
<dbReference type="AlphaFoldDB" id="A0AA96GD69"/>
<accession>A0AA96GD69</accession>
<keyword evidence="5 14" id="KW-0808">Transferase</keyword>
<sequence>MRHVKIVATIGPATSSQDCLKQLLHAGVNVARFNMSHGTADWHRATIQRLRSLAIEEKTPLAILVDLAGPKIRLGDLPNEGTVLKKGRDIILMAKSDQNSRHNQSGDTLPVNLSHFPDRMKPGQIVLIDDGNMSLTVEKQEIDRLICKVLVGGQVTSHKGVNFPGLRLDIPGFTEKDADDLQVAIDVQADYVALSFVRSPQDIHTLQTALADRSALIPVIAKIERPEALTCLDEILDAADGVMVARGDLALEISPEEVPLLQKQIIAQANRMGKPVITATQMLESMTRNSSPTRAEASDVANAVLDGTDAVMLSAETSTGNFPLESVQVMDRIIRQTEKELFRRSQNLLSPKETLRSTPEAICEAAVSLATSVGAQAIVVFTDSGHTAMLLARHRPTIQIIALTPSPTVTRQLILVWGIVSCVFPQIDATDERITSAQDHLKTLGLLHEGRLIVIVTGERLGHSFGTNIIKAHLVV</sequence>
<dbReference type="NCBIfam" id="NF004491">
    <property type="entry name" value="PRK05826.1"/>
    <property type="match status" value="1"/>
</dbReference>
<proteinExistence type="inferred from homology"/>
<dbReference type="InterPro" id="IPR001697">
    <property type="entry name" value="Pyr_Knase"/>
</dbReference>
<dbReference type="PROSITE" id="PS00110">
    <property type="entry name" value="PYRUVATE_KINASE"/>
    <property type="match status" value="1"/>
</dbReference>
<evidence type="ECO:0000256" key="9">
    <source>
        <dbReference type="ARBA" id="ARBA00022840"/>
    </source>
</evidence>
<evidence type="ECO:0000256" key="8">
    <source>
        <dbReference type="ARBA" id="ARBA00022777"/>
    </source>
</evidence>
<feature type="domain" description="Pyruvate kinase C-terminal" evidence="16">
    <location>
        <begin position="360"/>
        <end position="471"/>
    </location>
</feature>
<evidence type="ECO:0000256" key="3">
    <source>
        <dbReference type="ARBA" id="ARBA00008663"/>
    </source>
</evidence>
<evidence type="ECO:0000256" key="4">
    <source>
        <dbReference type="ARBA" id="ARBA00012142"/>
    </source>
</evidence>
<comment type="catalytic activity">
    <reaction evidence="14">
        <text>pyruvate + ATP = phosphoenolpyruvate + ADP + H(+)</text>
        <dbReference type="Rhea" id="RHEA:18157"/>
        <dbReference type="ChEBI" id="CHEBI:15361"/>
        <dbReference type="ChEBI" id="CHEBI:15378"/>
        <dbReference type="ChEBI" id="CHEBI:30616"/>
        <dbReference type="ChEBI" id="CHEBI:58702"/>
        <dbReference type="ChEBI" id="CHEBI:456216"/>
        <dbReference type="EC" id="2.7.1.40"/>
    </reaction>
</comment>
<dbReference type="Gene3D" id="2.40.33.10">
    <property type="entry name" value="PK beta-barrel domain-like"/>
    <property type="match status" value="1"/>
</dbReference>
<evidence type="ECO:0000256" key="10">
    <source>
        <dbReference type="ARBA" id="ARBA00022842"/>
    </source>
</evidence>
<dbReference type="NCBIfam" id="NF004978">
    <property type="entry name" value="PRK06354.1"/>
    <property type="match status" value="1"/>
</dbReference>
<dbReference type="InterPro" id="IPR015806">
    <property type="entry name" value="Pyrv_Knase_insert_dom_sf"/>
</dbReference>
<keyword evidence="8 14" id="KW-0418">Kinase</keyword>
<keyword evidence="7" id="KW-0547">Nucleotide-binding</keyword>
<evidence type="ECO:0000313" key="17">
    <source>
        <dbReference type="EMBL" id="WNM59147.1"/>
    </source>
</evidence>
<evidence type="ECO:0000256" key="5">
    <source>
        <dbReference type="ARBA" id="ARBA00022679"/>
    </source>
</evidence>
<evidence type="ECO:0000256" key="6">
    <source>
        <dbReference type="ARBA" id="ARBA00022723"/>
    </source>
</evidence>
<dbReference type="Gene3D" id="3.20.20.60">
    <property type="entry name" value="Phosphoenolpyruvate-binding domains"/>
    <property type="match status" value="1"/>
</dbReference>
<evidence type="ECO:0000256" key="13">
    <source>
        <dbReference type="NCBIfam" id="TIGR01064"/>
    </source>
</evidence>
<keyword evidence="18" id="KW-1185">Reference proteome</keyword>
<organism evidence="17 18">
    <name type="scientific">Candidatus Nitrospira allomarina</name>
    <dbReference type="NCBI Taxonomy" id="3020900"/>
    <lineage>
        <taxon>Bacteria</taxon>
        <taxon>Pseudomonadati</taxon>
        <taxon>Nitrospirota</taxon>
        <taxon>Nitrospiria</taxon>
        <taxon>Nitrospirales</taxon>
        <taxon>Nitrospiraceae</taxon>
        <taxon>Nitrospira</taxon>
    </lineage>
</organism>
<dbReference type="InterPro" id="IPR036918">
    <property type="entry name" value="Pyrv_Knase_C_sf"/>
</dbReference>
<comment type="similarity">
    <text evidence="3 14">Belongs to the pyruvate kinase family.</text>
</comment>
<dbReference type="Proteomes" id="UP001302719">
    <property type="component" value="Chromosome"/>
</dbReference>
<dbReference type="PRINTS" id="PR01050">
    <property type="entry name" value="PYRUVTKNASE"/>
</dbReference>
<dbReference type="InterPro" id="IPR011037">
    <property type="entry name" value="Pyrv_Knase-like_insert_dom_sf"/>
</dbReference>
<keyword evidence="11 14" id="KW-0324">Glycolysis</keyword>
<evidence type="ECO:0000256" key="1">
    <source>
        <dbReference type="ARBA" id="ARBA00001958"/>
    </source>
</evidence>
<dbReference type="InterPro" id="IPR018209">
    <property type="entry name" value="Pyrv_Knase_AS"/>
</dbReference>
<dbReference type="GO" id="GO:0004743">
    <property type="term" value="F:pyruvate kinase activity"/>
    <property type="evidence" value="ECO:0007669"/>
    <property type="project" value="UniProtKB-UniRule"/>
</dbReference>
<evidence type="ECO:0000256" key="12">
    <source>
        <dbReference type="ARBA" id="ARBA00023317"/>
    </source>
</evidence>
<dbReference type="EC" id="2.7.1.40" evidence="4 13"/>
<dbReference type="InterPro" id="IPR015795">
    <property type="entry name" value="Pyrv_Knase_C"/>
</dbReference>
<dbReference type="PANTHER" id="PTHR11817">
    <property type="entry name" value="PYRUVATE KINASE"/>
    <property type="match status" value="1"/>
</dbReference>